<dbReference type="GO" id="GO:0005819">
    <property type="term" value="C:spindle"/>
    <property type="evidence" value="ECO:0007669"/>
    <property type="project" value="InterPro"/>
</dbReference>
<dbReference type="GO" id="GO:0005874">
    <property type="term" value="C:microtubule"/>
    <property type="evidence" value="ECO:0007669"/>
    <property type="project" value="InterPro"/>
</dbReference>
<dbReference type="PANTHER" id="PTHR14326:SF44">
    <property type="entry name" value="TARGETING PROTEIN FOR XKLP2"/>
    <property type="match status" value="1"/>
</dbReference>
<name>A0A9P0JXN0_ACAOB</name>
<evidence type="ECO:0000259" key="6">
    <source>
        <dbReference type="Pfam" id="PF06886"/>
    </source>
</evidence>
<dbReference type="InterPro" id="IPR009675">
    <property type="entry name" value="TPX2_fam"/>
</dbReference>
<evidence type="ECO:0000313" key="7">
    <source>
        <dbReference type="EMBL" id="CAH1960007.1"/>
    </source>
</evidence>
<feature type="compositionally biased region" description="Low complexity" evidence="5">
    <location>
        <begin position="249"/>
        <end position="261"/>
    </location>
</feature>
<dbReference type="Proteomes" id="UP001152888">
    <property type="component" value="Unassembled WGS sequence"/>
</dbReference>
<keyword evidence="8" id="KW-1185">Reference proteome</keyword>
<feature type="compositionally biased region" description="Basic and acidic residues" evidence="5">
    <location>
        <begin position="389"/>
        <end position="399"/>
    </location>
</feature>
<evidence type="ECO:0000256" key="2">
    <source>
        <dbReference type="ARBA" id="ARBA00005885"/>
    </source>
</evidence>
<dbReference type="InterPro" id="IPR027329">
    <property type="entry name" value="TPX2_C"/>
</dbReference>
<comment type="caution">
    <text evidence="7">The sequence shown here is derived from an EMBL/GenBank/DDBJ whole genome shotgun (WGS) entry which is preliminary data.</text>
</comment>
<dbReference type="PANTHER" id="PTHR14326">
    <property type="entry name" value="TARGETING PROTEIN FOR XKLP2"/>
    <property type="match status" value="1"/>
</dbReference>
<feature type="compositionally biased region" description="Basic and acidic residues" evidence="5">
    <location>
        <begin position="309"/>
        <end position="351"/>
    </location>
</feature>
<comment type="similarity">
    <text evidence="2">Belongs to the TPX2 family.</text>
</comment>
<evidence type="ECO:0000256" key="5">
    <source>
        <dbReference type="SAM" id="MobiDB-lite"/>
    </source>
</evidence>
<evidence type="ECO:0000313" key="8">
    <source>
        <dbReference type="Proteomes" id="UP001152888"/>
    </source>
</evidence>
<proteinExistence type="inferred from homology"/>
<dbReference type="GO" id="GO:0060236">
    <property type="term" value="P:regulation of mitotic spindle organization"/>
    <property type="evidence" value="ECO:0007669"/>
    <property type="project" value="InterPro"/>
</dbReference>
<dbReference type="OrthoDB" id="1684416at2759"/>
<keyword evidence="4" id="KW-0206">Cytoskeleton</keyword>
<organism evidence="7 8">
    <name type="scientific">Acanthoscelides obtectus</name>
    <name type="common">Bean weevil</name>
    <name type="synonym">Bruchus obtectus</name>
    <dbReference type="NCBI Taxonomy" id="200917"/>
    <lineage>
        <taxon>Eukaryota</taxon>
        <taxon>Metazoa</taxon>
        <taxon>Ecdysozoa</taxon>
        <taxon>Arthropoda</taxon>
        <taxon>Hexapoda</taxon>
        <taxon>Insecta</taxon>
        <taxon>Pterygota</taxon>
        <taxon>Neoptera</taxon>
        <taxon>Endopterygota</taxon>
        <taxon>Coleoptera</taxon>
        <taxon>Polyphaga</taxon>
        <taxon>Cucujiformia</taxon>
        <taxon>Chrysomeloidea</taxon>
        <taxon>Chrysomelidae</taxon>
        <taxon>Bruchinae</taxon>
        <taxon>Bruchini</taxon>
        <taxon>Acanthoscelides</taxon>
    </lineage>
</organism>
<feature type="region of interest" description="Disordered" evidence="5">
    <location>
        <begin position="167"/>
        <end position="199"/>
    </location>
</feature>
<keyword evidence="3" id="KW-0963">Cytoplasm</keyword>
<dbReference type="AlphaFoldDB" id="A0A9P0JXN0"/>
<feature type="domain" description="TPX2 C-terminal" evidence="6">
    <location>
        <begin position="299"/>
        <end position="373"/>
    </location>
</feature>
<sequence>MDEFDNIKAPMFYNFTVTDDSDSCFDELNDTSDPLDATDEQDQCESYYYTPGKEMRRSMSQGDVQFLEGALQGLLIYRFKFKAKPVNEKIIHGPVKALPLEKKPTTVPEPFHLTEVKHKPIEEPKMPEFHAKPVPKSVLEGPKKIEVHPKLTIPNTPQFMRKYLREHPTRKPSTCSQENAPKGRPTTPYHKRRTEPVPFSFEVRDKMLKRKKDKMIEEANEEFKKGREFRARPMPKVIVDDNRKGLIRSSKSLKSSSESLETGNAPSTFRARPATVLKQAPFVPKKASFEEKVTRPFDFQLCTDKRAAEREEFERKQKEKEEVRERMKREGEERRRKEEDELAERQRREAVFKAQPVRKYKPLDVRPSPIPLTQPQSPNFAYKKNHTRKSLDCDDEPGKHPVNVTRRRLHDKENVIE</sequence>
<feature type="region of interest" description="Disordered" evidence="5">
    <location>
        <begin position="234"/>
        <end position="285"/>
    </location>
</feature>
<reference evidence="7" key="1">
    <citation type="submission" date="2022-03" db="EMBL/GenBank/DDBJ databases">
        <authorList>
            <person name="Sayadi A."/>
        </authorList>
    </citation>
    <scope>NUCLEOTIDE SEQUENCE</scope>
</reference>
<evidence type="ECO:0000256" key="1">
    <source>
        <dbReference type="ARBA" id="ARBA00004245"/>
    </source>
</evidence>
<gene>
    <name evidence="7" type="ORF">ACAOBT_LOCUS3494</name>
</gene>
<feature type="region of interest" description="Disordered" evidence="5">
    <location>
        <begin position="309"/>
        <end position="417"/>
    </location>
</feature>
<evidence type="ECO:0000256" key="3">
    <source>
        <dbReference type="ARBA" id="ARBA00022490"/>
    </source>
</evidence>
<dbReference type="EMBL" id="CAKOFQ010006686">
    <property type="protein sequence ID" value="CAH1960007.1"/>
    <property type="molecule type" value="Genomic_DNA"/>
</dbReference>
<evidence type="ECO:0000256" key="4">
    <source>
        <dbReference type="ARBA" id="ARBA00023212"/>
    </source>
</evidence>
<comment type="subcellular location">
    <subcellularLocation>
        <location evidence="1">Cytoplasm</location>
        <location evidence="1">Cytoskeleton</location>
    </subcellularLocation>
</comment>
<accession>A0A9P0JXN0</accession>
<dbReference type="Pfam" id="PF06886">
    <property type="entry name" value="TPX2"/>
    <property type="match status" value="1"/>
</dbReference>
<protein>
    <recommendedName>
        <fullName evidence="6">TPX2 C-terminal domain-containing protein</fullName>
    </recommendedName>
</protein>